<evidence type="ECO:0000313" key="1">
    <source>
        <dbReference type="EMBL" id="KAF3699841.1"/>
    </source>
</evidence>
<protein>
    <submittedName>
        <fullName evidence="1">Uncharacterized protein</fullName>
    </submittedName>
</protein>
<dbReference type="AlphaFoldDB" id="A0A6G1QB27"/>
<accession>A0A6G1QB27</accession>
<dbReference type="Proteomes" id="UP000503349">
    <property type="component" value="Chromosome 15"/>
</dbReference>
<evidence type="ECO:0000313" key="2">
    <source>
        <dbReference type="Proteomes" id="UP000503349"/>
    </source>
</evidence>
<keyword evidence="2" id="KW-1185">Reference proteome</keyword>
<dbReference type="EMBL" id="CM015726">
    <property type="protein sequence ID" value="KAF3699841.1"/>
    <property type="molecule type" value="Genomic_DNA"/>
</dbReference>
<name>A0A6G1QB27_CHAAH</name>
<reference evidence="1 2" key="1">
    <citation type="submission" date="2019-02" db="EMBL/GenBank/DDBJ databases">
        <title>Opniocepnalus argus genome.</title>
        <authorList>
            <person name="Zhou C."/>
            <person name="Xiao S."/>
        </authorList>
    </citation>
    <scope>NUCLEOTIDE SEQUENCE [LARGE SCALE GENOMIC DNA]</scope>
    <source>
        <strain evidence="1">OARG1902GOOAL</strain>
        <tissue evidence="1">Muscle</tissue>
    </source>
</reference>
<gene>
    <name evidence="1" type="ORF">EXN66_Car015528</name>
</gene>
<reference evidence="2" key="2">
    <citation type="submission" date="2019-02" db="EMBL/GenBank/DDBJ databases">
        <title>Opniocepnalus argus Var Kimnra genome.</title>
        <authorList>
            <person name="Zhou C."/>
            <person name="Xiao S."/>
        </authorList>
    </citation>
    <scope>NUCLEOTIDE SEQUENCE [LARGE SCALE GENOMIC DNA]</scope>
</reference>
<proteinExistence type="predicted"/>
<organism evidence="1 2">
    <name type="scientific">Channa argus</name>
    <name type="common">Northern snakehead</name>
    <name type="synonym">Ophicephalus argus</name>
    <dbReference type="NCBI Taxonomy" id="215402"/>
    <lineage>
        <taxon>Eukaryota</taxon>
        <taxon>Metazoa</taxon>
        <taxon>Chordata</taxon>
        <taxon>Craniata</taxon>
        <taxon>Vertebrata</taxon>
        <taxon>Euteleostomi</taxon>
        <taxon>Actinopterygii</taxon>
        <taxon>Neopterygii</taxon>
        <taxon>Teleostei</taxon>
        <taxon>Neoteleostei</taxon>
        <taxon>Acanthomorphata</taxon>
        <taxon>Anabantaria</taxon>
        <taxon>Anabantiformes</taxon>
        <taxon>Channoidei</taxon>
        <taxon>Channidae</taxon>
        <taxon>Channa</taxon>
    </lineage>
</organism>
<sequence>MSPTLQTATIFLHMSSLKLVHIPDPTDRHTNHLKSDKWLWERGKTSHIAASANVCNAIYALYTYICVETLPWDGRV</sequence>